<keyword evidence="6" id="KW-0029">Amino-acid transport</keyword>
<sequence>MISWKLFSLLVYAAQWTVLYSAISISIGFVMSAGICSATLSRNRALAFAGKLYVSFFRGVPLLVQLLLIYYLLPGVGLDVPSHVAAIAGMALCTSAYQAEILRGGFASVPRGLVEAAEMSGFSRLAIFRRIRMPIAVKLTMPALISEAIMMLKSSSLISVVGVVELTRMAQNLAASTYKPMEIYTAAGFVYLVINLVLVALGYGLEKKLRWGRI</sequence>
<evidence type="ECO:0000256" key="5">
    <source>
        <dbReference type="ARBA" id="ARBA00022692"/>
    </source>
</evidence>
<accession>A0A1E3GZ90</accession>
<feature type="transmembrane region" description="Helical" evidence="9">
    <location>
        <begin position="20"/>
        <end position="40"/>
    </location>
</feature>
<protein>
    <submittedName>
        <fullName evidence="11">Octopine transport system permease protein OccM</fullName>
    </submittedName>
</protein>
<dbReference type="Gene3D" id="1.10.3720.10">
    <property type="entry name" value="MetI-like"/>
    <property type="match status" value="1"/>
</dbReference>
<keyword evidence="7 9" id="KW-1133">Transmembrane helix</keyword>
<comment type="subcellular location">
    <subcellularLocation>
        <location evidence="1">Cell inner membrane</location>
        <topology evidence="1">Multi-pass membrane protein</topology>
    </subcellularLocation>
    <subcellularLocation>
        <location evidence="9">Cell membrane</location>
        <topology evidence="9">Multi-pass membrane protein</topology>
    </subcellularLocation>
</comment>
<evidence type="ECO:0000259" key="10">
    <source>
        <dbReference type="PROSITE" id="PS50928"/>
    </source>
</evidence>
<evidence type="ECO:0000256" key="4">
    <source>
        <dbReference type="ARBA" id="ARBA00022475"/>
    </source>
</evidence>
<evidence type="ECO:0000256" key="6">
    <source>
        <dbReference type="ARBA" id="ARBA00022970"/>
    </source>
</evidence>
<evidence type="ECO:0000256" key="7">
    <source>
        <dbReference type="ARBA" id="ARBA00022989"/>
    </source>
</evidence>
<keyword evidence="3 9" id="KW-0813">Transport</keyword>
<reference evidence="11 12" key="1">
    <citation type="submission" date="2016-07" db="EMBL/GenBank/DDBJ databases">
        <title>Draft Genome Sequence of Methylobrevis pamukkalensis PK2.</title>
        <authorList>
            <person name="Vasilenko O.V."/>
            <person name="Doronina N.V."/>
            <person name="Shmareva M.N."/>
            <person name="Tarlachkov S.V."/>
            <person name="Mustakhimov I."/>
            <person name="Trotsenko Y.A."/>
        </authorList>
    </citation>
    <scope>NUCLEOTIDE SEQUENCE [LARGE SCALE GENOMIC DNA]</scope>
    <source>
        <strain evidence="11 12">PK2</strain>
    </source>
</reference>
<dbReference type="PANTHER" id="PTHR30614">
    <property type="entry name" value="MEMBRANE COMPONENT OF AMINO ACID ABC TRANSPORTER"/>
    <property type="match status" value="1"/>
</dbReference>
<dbReference type="PANTHER" id="PTHR30614:SF0">
    <property type="entry name" value="L-CYSTINE TRANSPORT SYSTEM PERMEASE PROTEIN TCYL"/>
    <property type="match status" value="1"/>
</dbReference>
<dbReference type="Proteomes" id="UP000094622">
    <property type="component" value="Unassembled WGS sequence"/>
</dbReference>
<organism evidence="11 12">
    <name type="scientific">Methylobrevis pamukkalensis</name>
    <dbReference type="NCBI Taxonomy" id="1439726"/>
    <lineage>
        <taxon>Bacteria</taxon>
        <taxon>Pseudomonadati</taxon>
        <taxon>Pseudomonadota</taxon>
        <taxon>Alphaproteobacteria</taxon>
        <taxon>Hyphomicrobiales</taxon>
        <taxon>Pleomorphomonadaceae</taxon>
        <taxon>Methylobrevis</taxon>
    </lineage>
</organism>
<dbReference type="PROSITE" id="PS50928">
    <property type="entry name" value="ABC_TM1"/>
    <property type="match status" value="1"/>
</dbReference>
<dbReference type="PATRIC" id="fig|1439726.3.peg.3463"/>
<evidence type="ECO:0000313" key="12">
    <source>
        <dbReference type="Proteomes" id="UP000094622"/>
    </source>
</evidence>
<gene>
    <name evidence="11" type="primary">occM</name>
    <name evidence="11" type="ORF">A6302_03296</name>
</gene>
<dbReference type="InterPro" id="IPR010065">
    <property type="entry name" value="AA_ABC_transptr_permease_3TM"/>
</dbReference>
<keyword evidence="5 9" id="KW-0812">Transmembrane</keyword>
<comment type="similarity">
    <text evidence="2">Belongs to the binding-protein-dependent transport system permease family. HisMQ subfamily.</text>
</comment>
<dbReference type="InterPro" id="IPR043429">
    <property type="entry name" value="ArtM/GltK/GlnP/TcyL/YhdX-like"/>
</dbReference>
<evidence type="ECO:0000256" key="3">
    <source>
        <dbReference type="ARBA" id="ARBA00022448"/>
    </source>
</evidence>
<dbReference type="GO" id="GO:0006865">
    <property type="term" value="P:amino acid transport"/>
    <property type="evidence" value="ECO:0007669"/>
    <property type="project" value="UniProtKB-KW"/>
</dbReference>
<dbReference type="InterPro" id="IPR035906">
    <property type="entry name" value="MetI-like_sf"/>
</dbReference>
<comment type="caution">
    <text evidence="11">The sequence shown here is derived from an EMBL/GenBank/DDBJ whole genome shotgun (WGS) entry which is preliminary data.</text>
</comment>
<keyword evidence="8 9" id="KW-0472">Membrane</keyword>
<feature type="transmembrane region" description="Helical" evidence="9">
    <location>
        <begin position="52"/>
        <end position="72"/>
    </location>
</feature>
<feature type="domain" description="ABC transmembrane type-1" evidence="10">
    <location>
        <begin position="6"/>
        <end position="202"/>
    </location>
</feature>
<dbReference type="Pfam" id="PF00528">
    <property type="entry name" value="BPD_transp_1"/>
    <property type="match status" value="1"/>
</dbReference>
<keyword evidence="4" id="KW-1003">Cell membrane</keyword>
<feature type="transmembrane region" description="Helical" evidence="9">
    <location>
        <begin position="183"/>
        <end position="205"/>
    </location>
</feature>
<evidence type="ECO:0000313" key="11">
    <source>
        <dbReference type="EMBL" id="ODN69388.1"/>
    </source>
</evidence>
<dbReference type="InterPro" id="IPR000515">
    <property type="entry name" value="MetI-like"/>
</dbReference>
<evidence type="ECO:0000256" key="1">
    <source>
        <dbReference type="ARBA" id="ARBA00004429"/>
    </source>
</evidence>
<evidence type="ECO:0000256" key="8">
    <source>
        <dbReference type="ARBA" id="ARBA00023136"/>
    </source>
</evidence>
<dbReference type="GO" id="GO:0043190">
    <property type="term" value="C:ATP-binding cassette (ABC) transporter complex"/>
    <property type="evidence" value="ECO:0007669"/>
    <property type="project" value="InterPro"/>
</dbReference>
<dbReference type="SUPFAM" id="SSF161098">
    <property type="entry name" value="MetI-like"/>
    <property type="match status" value="1"/>
</dbReference>
<evidence type="ECO:0000256" key="2">
    <source>
        <dbReference type="ARBA" id="ARBA00010072"/>
    </source>
</evidence>
<dbReference type="EMBL" id="MCRJ01000093">
    <property type="protein sequence ID" value="ODN69388.1"/>
    <property type="molecule type" value="Genomic_DNA"/>
</dbReference>
<dbReference type="CDD" id="cd06261">
    <property type="entry name" value="TM_PBP2"/>
    <property type="match status" value="1"/>
</dbReference>
<evidence type="ECO:0000256" key="9">
    <source>
        <dbReference type="RuleBase" id="RU363032"/>
    </source>
</evidence>
<proteinExistence type="inferred from homology"/>
<keyword evidence="12" id="KW-1185">Reference proteome</keyword>
<name>A0A1E3GZ90_9HYPH</name>
<dbReference type="GO" id="GO:0022857">
    <property type="term" value="F:transmembrane transporter activity"/>
    <property type="evidence" value="ECO:0007669"/>
    <property type="project" value="InterPro"/>
</dbReference>
<dbReference type="AlphaFoldDB" id="A0A1E3GZ90"/>
<dbReference type="NCBIfam" id="TIGR01726">
    <property type="entry name" value="HEQRo_perm_3TM"/>
    <property type="match status" value="1"/>
</dbReference>